<organism evidence="2 3">
    <name type="scientific">Natronospirillum operosum</name>
    <dbReference type="NCBI Taxonomy" id="2759953"/>
    <lineage>
        <taxon>Bacteria</taxon>
        <taxon>Pseudomonadati</taxon>
        <taxon>Pseudomonadota</taxon>
        <taxon>Gammaproteobacteria</taxon>
        <taxon>Oceanospirillales</taxon>
        <taxon>Natronospirillaceae</taxon>
        <taxon>Natronospirillum</taxon>
    </lineage>
</organism>
<dbReference type="EMBL" id="SRMF01000002">
    <property type="protein sequence ID" value="TGG94151.1"/>
    <property type="molecule type" value="Genomic_DNA"/>
</dbReference>
<evidence type="ECO:0008006" key="4">
    <source>
        <dbReference type="Google" id="ProtNLM"/>
    </source>
</evidence>
<comment type="caution">
    <text evidence="2">The sequence shown here is derived from an EMBL/GenBank/DDBJ whole genome shotgun (WGS) entry which is preliminary data.</text>
</comment>
<dbReference type="OrthoDB" id="144586at2"/>
<feature type="chain" id="PRO_5021439785" description="Peptidase C-terminal archaeal/bacterial domain-containing protein" evidence="1">
    <location>
        <begin position="28"/>
        <end position="413"/>
    </location>
</feature>
<protein>
    <recommendedName>
        <fullName evidence="4">Peptidase C-terminal archaeal/bacterial domain-containing protein</fullName>
    </recommendedName>
</protein>
<dbReference type="PROSITE" id="PS51257">
    <property type="entry name" value="PROKAR_LIPOPROTEIN"/>
    <property type="match status" value="1"/>
</dbReference>
<feature type="signal peptide" evidence="1">
    <location>
        <begin position="1"/>
        <end position="27"/>
    </location>
</feature>
<keyword evidence="1" id="KW-0732">Signal</keyword>
<name>A0A4Z0WG49_9GAMM</name>
<evidence type="ECO:0000313" key="2">
    <source>
        <dbReference type="EMBL" id="TGG94151.1"/>
    </source>
</evidence>
<sequence>MRLRTFALLSVALFFSLGCASVTPSSADQQHGFAGPDSETLTLDETRVGELGRSAPVNPRDGAPYRVYQIDLDGGDLIALNVSSSDFYPGISLYAPDGSFLAHESAYDDWGWGGDEATVTRRIVTSGRYVLVVSASESGNTGTFELSAERLQEAGDLDVPGQVSGFLARGDGSRHPNTGAAVQVFPFELSQSEWLDMRLESNDFDAYLTLVEAGTEAVVAENDDWGGSTDSRILAELDAGAYELWVTGFHSESSGRFTLRVEETSVSRPDPLSGSGTVTGMLSEDRMPIGGFGVTGNPHTLSVDEPVVIDLSMHSYQVDPYLYVLDENDQLVGEDDDSAGSLDARLVMPLEPGEYTIWASSFYESDRGDYELVIDLYDPSDFDGDFIGDYIMGDSTSGGYGTSGSSGCGCGGW</sequence>
<reference evidence="2 3" key="1">
    <citation type="submission" date="2019-04" db="EMBL/GenBank/DDBJ databases">
        <title>Natronospirillum operosus gen. nov., sp. nov., a haloalkaliphilic satellite isolated from decaying biomass of laboratory culture of cyanobacterium Geitlerinema sp. and proposal of Natronospirillaceae fam. nov. and Saccharospirillaceae fam. nov.</title>
        <authorList>
            <person name="Kevbrin V."/>
            <person name="Boltyanskaya Y."/>
            <person name="Koziaeva V."/>
            <person name="Grouzdev D.S."/>
            <person name="Park M."/>
            <person name="Cho J."/>
        </authorList>
    </citation>
    <scope>NUCLEOTIDE SEQUENCE [LARGE SCALE GENOMIC DNA]</scope>
    <source>
        <strain evidence="2 3">G-116</strain>
    </source>
</reference>
<evidence type="ECO:0000313" key="3">
    <source>
        <dbReference type="Proteomes" id="UP000297475"/>
    </source>
</evidence>
<dbReference type="RefSeq" id="WP_135482719.1">
    <property type="nucleotide sequence ID" value="NZ_SRMF01000002.1"/>
</dbReference>
<evidence type="ECO:0000256" key="1">
    <source>
        <dbReference type="SAM" id="SignalP"/>
    </source>
</evidence>
<gene>
    <name evidence="2" type="ORF">E4656_08240</name>
</gene>
<proteinExistence type="predicted"/>
<dbReference type="Gene3D" id="2.60.120.380">
    <property type="match status" value="3"/>
</dbReference>
<dbReference type="Proteomes" id="UP000297475">
    <property type="component" value="Unassembled WGS sequence"/>
</dbReference>
<accession>A0A4Z0WG49</accession>
<dbReference type="AlphaFoldDB" id="A0A4Z0WG49"/>
<keyword evidence="3" id="KW-1185">Reference proteome</keyword>